<feature type="region of interest" description="Disordered" evidence="1">
    <location>
        <begin position="55"/>
        <end position="96"/>
    </location>
</feature>
<accession>A0A0G2J6F5</accession>
<dbReference type="EMBL" id="LCZI01000217">
    <property type="protein sequence ID" value="KKZ67589.1"/>
    <property type="molecule type" value="Genomic_DNA"/>
</dbReference>
<dbReference type="AlphaFoldDB" id="A0A0G2J6F5"/>
<protein>
    <submittedName>
        <fullName evidence="3">Uncharacterized protein</fullName>
    </submittedName>
</protein>
<keyword evidence="2" id="KW-0812">Transmembrane</keyword>
<feature type="transmembrane region" description="Helical" evidence="2">
    <location>
        <begin position="112"/>
        <end position="130"/>
    </location>
</feature>
<evidence type="ECO:0000313" key="4">
    <source>
        <dbReference type="Proteomes" id="UP000034164"/>
    </source>
</evidence>
<comment type="caution">
    <text evidence="3">The sequence shown here is derived from an EMBL/GenBank/DDBJ whole genome shotgun (WGS) entry which is preliminary data.</text>
</comment>
<name>A0A0G2J6F5_9EURO</name>
<dbReference type="OrthoDB" id="5231661at2759"/>
<organism evidence="3 4">
    <name type="scientific">[Emmonsia] crescens</name>
    <dbReference type="NCBI Taxonomy" id="73230"/>
    <lineage>
        <taxon>Eukaryota</taxon>
        <taxon>Fungi</taxon>
        <taxon>Dikarya</taxon>
        <taxon>Ascomycota</taxon>
        <taxon>Pezizomycotina</taxon>
        <taxon>Eurotiomycetes</taxon>
        <taxon>Eurotiomycetidae</taxon>
        <taxon>Onygenales</taxon>
        <taxon>Ajellomycetaceae</taxon>
        <taxon>Emergomyces</taxon>
    </lineage>
</organism>
<keyword evidence="2" id="KW-1133">Transmembrane helix</keyword>
<dbReference type="VEuPathDB" id="FungiDB:EMCG_06648"/>
<keyword evidence="2" id="KW-0472">Membrane</keyword>
<evidence type="ECO:0000256" key="2">
    <source>
        <dbReference type="SAM" id="Phobius"/>
    </source>
</evidence>
<feature type="compositionally biased region" description="Polar residues" evidence="1">
    <location>
        <begin position="55"/>
        <end position="69"/>
    </location>
</feature>
<gene>
    <name evidence="3" type="ORF">EMCG_06648</name>
</gene>
<reference evidence="4" key="1">
    <citation type="journal article" date="2015" name="PLoS Genet.">
        <title>The dynamic genome and transcriptome of the human fungal pathogen Blastomyces and close relative Emmonsia.</title>
        <authorList>
            <person name="Munoz J.F."/>
            <person name="Gauthier G.M."/>
            <person name="Desjardins C.A."/>
            <person name="Gallo J.E."/>
            <person name="Holder J."/>
            <person name="Sullivan T.D."/>
            <person name="Marty A.J."/>
            <person name="Carmen J.C."/>
            <person name="Chen Z."/>
            <person name="Ding L."/>
            <person name="Gujja S."/>
            <person name="Magrini V."/>
            <person name="Misas E."/>
            <person name="Mitreva M."/>
            <person name="Priest M."/>
            <person name="Saif S."/>
            <person name="Whiston E.A."/>
            <person name="Young S."/>
            <person name="Zeng Q."/>
            <person name="Goldman W.E."/>
            <person name="Mardis E.R."/>
            <person name="Taylor J.W."/>
            <person name="McEwen J.G."/>
            <person name="Clay O.K."/>
            <person name="Klein B.S."/>
            <person name="Cuomo C.A."/>
        </authorList>
    </citation>
    <scope>NUCLEOTIDE SEQUENCE [LARGE SCALE GENOMIC DNA]</scope>
    <source>
        <strain evidence="4">UAMH 3008</strain>
    </source>
</reference>
<dbReference type="Proteomes" id="UP000034164">
    <property type="component" value="Unassembled WGS sequence"/>
</dbReference>
<sequence length="158" mass="17792">MRLPPPSLLRKLTFSSTSPLRRDLHILRTFPSSPTTISTLPTAKARANFSTTRRILLSNSSSRQSPTTADKQRRHQRGAKKNGANEHASQDGNPEFPTLSFEGLGLSRNMKIVVLGLVGVLGTMEAWFWCKAIRRWWKGIEEERDEEYIGGGERVSKE</sequence>
<evidence type="ECO:0000313" key="3">
    <source>
        <dbReference type="EMBL" id="KKZ67589.1"/>
    </source>
</evidence>
<evidence type="ECO:0000256" key="1">
    <source>
        <dbReference type="SAM" id="MobiDB-lite"/>
    </source>
</evidence>
<proteinExistence type="predicted"/>